<comment type="caution">
    <text evidence="2">The sequence shown here is derived from an EMBL/GenBank/DDBJ whole genome shotgun (WGS) entry which is preliminary data.</text>
</comment>
<dbReference type="Gene3D" id="3.40.50.300">
    <property type="entry name" value="P-loop containing nucleotide triphosphate hydrolases"/>
    <property type="match status" value="1"/>
</dbReference>
<dbReference type="PANTHER" id="PTHR43581:SF2">
    <property type="entry name" value="EXCINUCLEASE ATPASE SUBUNIT"/>
    <property type="match status" value="1"/>
</dbReference>
<reference evidence="2 3" key="1">
    <citation type="submission" date="2013-01" db="EMBL/GenBank/DDBJ databases">
        <authorList>
            <person name="Harkins D.M."/>
            <person name="Durkin A.S."/>
            <person name="Brinkac L.M."/>
            <person name="Haft D.H."/>
            <person name="Selengut J.D."/>
            <person name="Sanka R."/>
            <person name="DePew J."/>
            <person name="Purushe J."/>
            <person name="Tulsiani S.M."/>
            <person name="Graham G.C."/>
            <person name="Burns M.-A."/>
            <person name="Dohnt M.F."/>
            <person name="Smythe L.D."/>
            <person name="McKay D.B."/>
            <person name="Craig S.B."/>
            <person name="Vinetz J.M."/>
            <person name="Sutton G.G."/>
            <person name="Nierman W.C."/>
            <person name="Fouts D.E."/>
        </authorList>
    </citation>
    <scope>NUCLEOTIDE SEQUENCE [LARGE SCALE GENOMIC DNA]</scope>
    <source>
        <strain evidence="2 3">LT2116</strain>
    </source>
</reference>
<feature type="domain" description="AAA+ ATPase" evidence="1">
    <location>
        <begin position="22"/>
        <end position="349"/>
    </location>
</feature>
<dbReference type="Proteomes" id="UP000011770">
    <property type="component" value="Unassembled WGS sequence"/>
</dbReference>
<dbReference type="SMART" id="SM00382">
    <property type="entry name" value="AAA"/>
    <property type="match status" value="1"/>
</dbReference>
<dbReference type="Pfam" id="PF13304">
    <property type="entry name" value="AAA_21"/>
    <property type="match status" value="1"/>
</dbReference>
<dbReference type="GO" id="GO:0006302">
    <property type="term" value="P:double-strand break repair"/>
    <property type="evidence" value="ECO:0007669"/>
    <property type="project" value="InterPro"/>
</dbReference>
<dbReference type="PANTHER" id="PTHR43581">
    <property type="entry name" value="ATP/GTP PHOSPHATASE"/>
    <property type="match status" value="1"/>
</dbReference>
<evidence type="ECO:0000313" key="3">
    <source>
        <dbReference type="Proteomes" id="UP000011770"/>
    </source>
</evidence>
<proteinExistence type="predicted"/>
<dbReference type="InterPro" id="IPR051396">
    <property type="entry name" value="Bact_Antivir_Def_Nuclease"/>
</dbReference>
<dbReference type="GO" id="GO:0016887">
    <property type="term" value="F:ATP hydrolysis activity"/>
    <property type="evidence" value="ECO:0007669"/>
    <property type="project" value="InterPro"/>
</dbReference>
<evidence type="ECO:0000313" key="2">
    <source>
        <dbReference type="EMBL" id="EMF84243.1"/>
    </source>
</evidence>
<name>M3ET64_9LEPT</name>
<sequence>MRIDILRIKNFRNFASETFKFHPNFNLVVGENGAGKTSLLDAIAIAAGSWFLGIQGYDSRSIKSDEVRVQRNESERVINYEGQYPVSIEAEGIIQSENLKWTRTLNGPGGRTTRIGAQKAKDISEQAARSVAQGEKNVLLPLIAHYGSGRLWVQPRDMTDFYNQEQPQSSRLDGYHYSLDPRIDFSELFRWIRNEKYISLEDGKDRKQYVAVKNAIIGCLDQGKSIDYNVKAQDLMVEINRQGTLPFRLLSDGQRNMVALAADIGFKAAQLNPQLGDKVLQETPGVVLIDEIDLLLHPKWQRRVVHDLKKTFPKIQFFASTHSPQVIGETPNNEIILLTANGPIHPDISYGVDSNWILKYVMDSQDRSAETRDLINKIELELSKNDPVRAKELLNELREKLNGEDGEFARLQAKIERISILSKTEL</sequence>
<dbReference type="EMBL" id="AHOR02000005">
    <property type="protein sequence ID" value="EMF84243.1"/>
    <property type="molecule type" value="Genomic_DNA"/>
</dbReference>
<evidence type="ECO:0000259" key="1">
    <source>
        <dbReference type="SMART" id="SM00382"/>
    </source>
</evidence>
<dbReference type="InterPro" id="IPR027417">
    <property type="entry name" value="P-loop_NTPase"/>
</dbReference>
<organism evidence="2 3">
    <name type="scientific">Leptospira weilii serovar Topaz str. LT2116</name>
    <dbReference type="NCBI Taxonomy" id="1088540"/>
    <lineage>
        <taxon>Bacteria</taxon>
        <taxon>Pseudomonadati</taxon>
        <taxon>Spirochaetota</taxon>
        <taxon>Spirochaetia</taxon>
        <taxon>Leptospirales</taxon>
        <taxon>Leptospiraceae</taxon>
        <taxon>Leptospira</taxon>
    </lineage>
</organism>
<accession>M3ET64</accession>
<gene>
    <name evidence="2" type="ORF">LEP1GSC188_4095</name>
</gene>
<protein>
    <submittedName>
        <fullName evidence="2">AAA domain protein</fullName>
    </submittedName>
</protein>
<dbReference type="SUPFAM" id="SSF52540">
    <property type="entry name" value="P-loop containing nucleoside triphosphate hydrolases"/>
    <property type="match status" value="1"/>
</dbReference>
<dbReference type="InterPro" id="IPR003959">
    <property type="entry name" value="ATPase_AAA_core"/>
</dbReference>
<dbReference type="AlphaFoldDB" id="M3ET64"/>
<dbReference type="InterPro" id="IPR003593">
    <property type="entry name" value="AAA+_ATPase"/>
</dbReference>